<reference evidence="3" key="1">
    <citation type="submission" date="2019-04" db="EMBL/GenBank/DDBJ databases">
        <title>Sequencing of skin fungus with MAO and IRED activity.</title>
        <authorList>
            <person name="Marsaioli A.J."/>
            <person name="Bonatto J.M.C."/>
            <person name="Reis Junior O."/>
        </authorList>
    </citation>
    <scope>NUCLEOTIDE SEQUENCE</scope>
    <source>
        <strain evidence="3">28M1</strain>
    </source>
</reference>
<accession>A0A9P5C3P5</accession>
<proteinExistence type="predicted"/>
<evidence type="ECO:0000256" key="2">
    <source>
        <dbReference type="SAM" id="SignalP"/>
    </source>
</evidence>
<evidence type="ECO:0000313" key="3">
    <source>
        <dbReference type="EMBL" id="KAF3045124.1"/>
    </source>
</evidence>
<feature type="signal peptide" evidence="2">
    <location>
        <begin position="1"/>
        <end position="17"/>
    </location>
</feature>
<name>A0A9P5C3P5_9PLEO</name>
<evidence type="ECO:0000256" key="1">
    <source>
        <dbReference type="SAM" id="MobiDB-lite"/>
    </source>
</evidence>
<evidence type="ECO:0008006" key="5">
    <source>
        <dbReference type="Google" id="ProtNLM"/>
    </source>
</evidence>
<evidence type="ECO:0000313" key="4">
    <source>
        <dbReference type="Proteomes" id="UP000758155"/>
    </source>
</evidence>
<dbReference type="Proteomes" id="UP000758155">
    <property type="component" value="Unassembled WGS sequence"/>
</dbReference>
<organism evidence="3 4">
    <name type="scientific">Didymella heteroderae</name>
    <dbReference type="NCBI Taxonomy" id="1769908"/>
    <lineage>
        <taxon>Eukaryota</taxon>
        <taxon>Fungi</taxon>
        <taxon>Dikarya</taxon>
        <taxon>Ascomycota</taxon>
        <taxon>Pezizomycotina</taxon>
        <taxon>Dothideomycetes</taxon>
        <taxon>Pleosporomycetidae</taxon>
        <taxon>Pleosporales</taxon>
        <taxon>Pleosporineae</taxon>
        <taxon>Didymellaceae</taxon>
        <taxon>Didymella</taxon>
    </lineage>
</organism>
<dbReference type="OrthoDB" id="3860394at2759"/>
<comment type="caution">
    <text evidence="3">The sequence shown here is derived from an EMBL/GenBank/DDBJ whole genome shotgun (WGS) entry which is preliminary data.</text>
</comment>
<feature type="region of interest" description="Disordered" evidence="1">
    <location>
        <begin position="223"/>
        <end position="247"/>
    </location>
</feature>
<protein>
    <recommendedName>
        <fullName evidence="5">Sequence-specific DNA binding RNA polymerase II transcription factor</fullName>
    </recommendedName>
</protein>
<keyword evidence="4" id="KW-1185">Reference proteome</keyword>
<gene>
    <name evidence="3" type="ORF">E8E12_009445</name>
</gene>
<sequence length="292" mass="31312">MLVTSLVLAPAVMATSAVQDLTDLRTVINSVASTIGSPQNPNKGWGLFGGSKEMGTADLINNITSTILQSKFQLDTNKTAWLNPGNITAIPGLNASAPSPQTPTLPLSSSMILPSTLPTRTPTLENVTTDMSIPYIDYVSAIPNLSTSLTSLGRAWHREMNSPVRDAISVLQESITTLQTTMLQDGLISSSAVLRTIRASSSLESAQQAWSRFLNLPGGAGIADDGEDASATPSKRSMQHFPPANGRQYTHKELWGRKDQSEIGEPSQKDVAIGWHGQAEGLRRKIFQAFRA</sequence>
<dbReference type="AlphaFoldDB" id="A0A9P5C3P5"/>
<dbReference type="EMBL" id="SWKV01000007">
    <property type="protein sequence ID" value="KAF3045124.1"/>
    <property type="molecule type" value="Genomic_DNA"/>
</dbReference>
<keyword evidence="2" id="KW-0732">Signal</keyword>
<feature type="chain" id="PRO_5040123285" description="Sequence-specific DNA binding RNA polymerase II transcription factor" evidence="2">
    <location>
        <begin position="18"/>
        <end position="292"/>
    </location>
</feature>